<dbReference type="EMBL" id="AWGJ01000010">
    <property type="protein sequence ID" value="ODN75583.1"/>
    <property type="molecule type" value="Genomic_DNA"/>
</dbReference>
<dbReference type="GeneID" id="30158017"/>
<dbReference type="RefSeq" id="XP_018991233.1">
    <property type="nucleotide sequence ID" value="XM_019141258.1"/>
</dbReference>
<evidence type="ECO:0000256" key="2">
    <source>
        <dbReference type="SAM" id="Phobius"/>
    </source>
</evidence>
<sequence length="137" mass="14458">MGTSATFTTGRSLDKETEDVVDAGERADGASVQGDGDIPGHSSDHKNHETTGSPSLSPEKASPAGPSEPDDKYTHWTSIQTSHAKSLLTRPSHISIILTSYCLIAQSASFYLGGGWLWSMAAPLAVVCLVRSKSRGK</sequence>
<evidence type="ECO:0000313" key="3">
    <source>
        <dbReference type="EMBL" id="ODN75583.1"/>
    </source>
</evidence>
<evidence type="ECO:0000256" key="1">
    <source>
        <dbReference type="SAM" id="MobiDB-lite"/>
    </source>
</evidence>
<protein>
    <submittedName>
        <fullName evidence="3">Uncharacterized protein</fullName>
    </submittedName>
</protein>
<proteinExistence type="predicted"/>
<gene>
    <name evidence="3" type="ORF">L202_06708</name>
</gene>
<keyword evidence="4" id="KW-1185">Reference proteome</keyword>
<reference evidence="3 4" key="1">
    <citation type="submission" date="2016-06" db="EMBL/GenBank/DDBJ databases">
        <title>Evolution of pathogenesis and genome organization in the Tremellales.</title>
        <authorList>
            <person name="Cuomo C."/>
            <person name="Litvintseva A."/>
            <person name="Heitman J."/>
            <person name="Chen Y."/>
            <person name="Sun S."/>
            <person name="Springer D."/>
            <person name="Dromer F."/>
            <person name="Young S."/>
            <person name="Zeng Q."/>
            <person name="Chapman S."/>
            <person name="Gujja S."/>
            <person name="Saif S."/>
            <person name="Birren B."/>
        </authorList>
    </citation>
    <scope>NUCLEOTIDE SEQUENCE [LARGE SCALE GENOMIC DNA]</scope>
    <source>
        <strain evidence="3 4">CBS 6039</strain>
    </source>
</reference>
<dbReference type="Proteomes" id="UP000094065">
    <property type="component" value="Unassembled WGS sequence"/>
</dbReference>
<accession>A0A1E3HGW0</accession>
<keyword evidence="2" id="KW-0812">Transmembrane</keyword>
<comment type="caution">
    <text evidence="3">The sequence shown here is derived from an EMBL/GenBank/DDBJ whole genome shotgun (WGS) entry which is preliminary data.</text>
</comment>
<keyword evidence="2" id="KW-1133">Transmembrane helix</keyword>
<organism evidence="3 4">
    <name type="scientific">Cryptococcus amylolentus CBS 6039</name>
    <dbReference type="NCBI Taxonomy" id="1295533"/>
    <lineage>
        <taxon>Eukaryota</taxon>
        <taxon>Fungi</taxon>
        <taxon>Dikarya</taxon>
        <taxon>Basidiomycota</taxon>
        <taxon>Agaricomycotina</taxon>
        <taxon>Tremellomycetes</taxon>
        <taxon>Tremellales</taxon>
        <taxon>Cryptococcaceae</taxon>
        <taxon>Cryptococcus</taxon>
    </lineage>
</organism>
<name>A0A1E3HGW0_9TREE</name>
<keyword evidence="2" id="KW-0472">Membrane</keyword>
<feature type="region of interest" description="Disordered" evidence="1">
    <location>
        <begin position="1"/>
        <end position="74"/>
    </location>
</feature>
<dbReference type="AlphaFoldDB" id="A0A1E3HGW0"/>
<feature type="transmembrane region" description="Helical" evidence="2">
    <location>
        <begin position="110"/>
        <end position="130"/>
    </location>
</feature>
<evidence type="ECO:0000313" key="4">
    <source>
        <dbReference type="Proteomes" id="UP000094065"/>
    </source>
</evidence>
<feature type="compositionally biased region" description="Polar residues" evidence="1">
    <location>
        <begin position="1"/>
        <end position="11"/>
    </location>
</feature>